<organism evidence="2 3">
    <name type="scientific">Halalkalibaculum roseum</name>
    <dbReference type="NCBI Taxonomy" id="2709311"/>
    <lineage>
        <taxon>Bacteria</taxon>
        <taxon>Pseudomonadati</taxon>
        <taxon>Balneolota</taxon>
        <taxon>Balneolia</taxon>
        <taxon>Balneolales</taxon>
        <taxon>Balneolaceae</taxon>
        <taxon>Halalkalibaculum</taxon>
    </lineage>
</organism>
<proteinExistence type="predicted"/>
<dbReference type="EMBL" id="JAALLT010000004">
    <property type="protein sequence ID" value="NGP77383.1"/>
    <property type="molecule type" value="Genomic_DNA"/>
</dbReference>
<dbReference type="SUPFAM" id="SSF49265">
    <property type="entry name" value="Fibronectin type III"/>
    <property type="match status" value="1"/>
</dbReference>
<reference evidence="2 3" key="1">
    <citation type="submission" date="2020-02" db="EMBL/GenBank/DDBJ databases">
        <title>Balneolaceae bacterium YR4-1, complete genome.</title>
        <authorList>
            <person name="Li Y."/>
            <person name="Wu S."/>
        </authorList>
    </citation>
    <scope>NUCLEOTIDE SEQUENCE [LARGE SCALE GENOMIC DNA]</scope>
    <source>
        <strain evidence="2 3">YR4-1</strain>
    </source>
</reference>
<accession>A0A6M1TB53</accession>
<sequence length="251" mass="27681">MEIKSKSTLILSVALLLGLIGWVGCEENPSNDQYKTESDINLLATETQSGNNPNTTPFEDAESFFEFNTTDNDLGLQIFLDAEDWEQVRVNDANGKQIVQILTQGPLKDLGITELRFESAEPSPEEVLAQFPPGEYHFTGRTIEGEQLYSTSELSHDFLAAPTISPSGGEEVDPENTVITWDAPDAELVEVIIESEETDNVFDVIVEGEVTSLTIPSEFLEPGTEYKLEILAISENGNRTIVETTFVTAEE</sequence>
<dbReference type="PROSITE" id="PS51257">
    <property type="entry name" value="PROKAR_LIPOPROTEIN"/>
    <property type="match status" value="1"/>
</dbReference>
<dbReference type="InterPro" id="IPR036116">
    <property type="entry name" value="FN3_sf"/>
</dbReference>
<evidence type="ECO:0000259" key="1">
    <source>
        <dbReference type="PROSITE" id="PS50853"/>
    </source>
</evidence>
<dbReference type="Proteomes" id="UP000473278">
    <property type="component" value="Unassembled WGS sequence"/>
</dbReference>
<dbReference type="RefSeq" id="WP_165142745.1">
    <property type="nucleotide sequence ID" value="NZ_JAALLT010000004.1"/>
</dbReference>
<gene>
    <name evidence="2" type="ORF">G3570_12110</name>
</gene>
<dbReference type="InterPro" id="IPR003961">
    <property type="entry name" value="FN3_dom"/>
</dbReference>
<dbReference type="CDD" id="cd00063">
    <property type="entry name" value="FN3"/>
    <property type="match status" value="1"/>
</dbReference>
<evidence type="ECO:0000313" key="3">
    <source>
        <dbReference type="Proteomes" id="UP000473278"/>
    </source>
</evidence>
<name>A0A6M1TB53_9BACT</name>
<comment type="caution">
    <text evidence="2">The sequence shown here is derived from an EMBL/GenBank/DDBJ whole genome shotgun (WGS) entry which is preliminary data.</text>
</comment>
<dbReference type="PROSITE" id="PS50853">
    <property type="entry name" value="FN3"/>
    <property type="match status" value="1"/>
</dbReference>
<evidence type="ECO:0000313" key="2">
    <source>
        <dbReference type="EMBL" id="NGP77383.1"/>
    </source>
</evidence>
<feature type="domain" description="Fibronectin type-III" evidence="1">
    <location>
        <begin position="162"/>
        <end position="251"/>
    </location>
</feature>
<keyword evidence="3" id="KW-1185">Reference proteome</keyword>
<dbReference type="Gene3D" id="2.60.40.10">
    <property type="entry name" value="Immunoglobulins"/>
    <property type="match status" value="1"/>
</dbReference>
<protein>
    <submittedName>
        <fullName evidence="2">Fibronectin type III domain-containing protein</fullName>
    </submittedName>
</protein>
<dbReference type="InterPro" id="IPR013783">
    <property type="entry name" value="Ig-like_fold"/>
</dbReference>
<dbReference type="AlphaFoldDB" id="A0A6M1TB53"/>